<gene>
    <name evidence="2" type="ORF">V1477_018253</name>
</gene>
<name>A0ABD2B0S4_VESMC</name>
<comment type="caution">
    <text evidence="2">The sequence shown here is derived from an EMBL/GenBank/DDBJ whole genome shotgun (WGS) entry which is preliminary data.</text>
</comment>
<proteinExistence type="predicted"/>
<organism evidence="2 3">
    <name type="scientific">Vespula maculifrons</name>
    <name type="common">Eastern yellow jacket</name>
    <name type="synonym">Wasp</name>
    <dbReference type="NCBI Taxonomy" id="7453"/>
    <lineage>
        <taxon>Eukaryota</taxon>
        <taxon>Metazoa</taxon>
        <taxon>Ecdysozoa</taxon>
        <taxon>Arthropoda</taxon>
        <taxon>Hexapoda</taxon>
        <taxon>Insecta</taxon>
        <taxon>Pterygota</taxon>
        <taxon>Neoptera</taxon>
        <taxon>Endopterygota</taxon>
        <taxon>Hymenoptera</taxon>
        <taxon>Apocrita</taxon>
        <taxon>Aculeata</taxon>
        <taxon>Vespoidea</taxon>
        <taxon>Vespidae</taxon>
        <taxon>Vespinae</taxon>
        <taxon>Vespula</taxon>
    </lineage>
</organism>
<feature type="region of interest" description="Disordered" evidence="1">
    <location>
        <begin position="92"/>
        <end position="113"/>
    </location>
</feature>
<evidence type="ECO:0000313" key="2">
    <source>
        <dbReference type="EMBL" id="KAL2725815.1"/>
    </source>
</evidence>
<reference evidence="2 3" key="1">
    <citation type="journal article" date="2024" name="Ann. Entomol. Soc. Am.">
        <title>Genomic analyses of the southern and eastern yellowjacket wasps (Hymenoptera: Vespidae) reveal evolutionary signatures of social life.</title>
        <authorList>
            <person name="Catto M.A."/>
            <person name="Caine P.B."/>
            <person name="Orr S.E."/>
            <person name="Hunt B.G."/>
            <person name="Goodisman M.A.D."/>
        </authorList>
    </citation>
    <scope>NUCLEOTIDE SEQUENCE [LARGE SCALE GENOMIC DNA]</scope>
    <source>
        <strain evidence="2">232</strain>
        <tissue evidence="2">Head and thorax</tissue>
    </source>
</reference>
<sequence>MERTPVEIKHTGLLLLENRKNAGEPAAVVIAAPAATAPAVPVVVVAVATGCTPVNTSAVTTLVFGMPGMAQRIWTTHTPAAQPVCAHADTAYAAAGETRSRERPRTPEPSPTI</sequence>
<protein>
    <submittedName>
        <fullName evidence="2">Integrator complex subunit 12-like isoform X1</fullName>
    </submittedName>
</protein>
<evidence type="ECO:0000256" key="1">
    <source>
        <dbReference type="SAM" id="MobiDB-lite"/>
    </source>
</evidence>
<dbReference type="AlphaFoldDB" id="A0ABD2B0S4"/>
<evidence type="ECO:0000313" key="3">
    <source>
        <dbReference type="Proteomes" id="UP001607303"/>
    </source>
</evidence>
<keyword evidence="3" id="KW-1185">Reference proteome</keyword>
<dbReference type="Proteomes" id="UP001607303">
    <property type="component" value="Unassembled WGS sequence"/>
</dbReference>
<dbReference type="EMBL" id="JAYRBN010000110">
    <property type="protein sequence ID" value="KAL2725815.1"/>
    <property type="molecule type" value="Genomic_DNA"/>
</dbReference>
<accession>A0ABD2B0S4</accession>